<dbReference type="SUPFAM" id="SSF48452">
    <property type="entry name" value="TPR-like"/>
    <property type="match status" value="2"/>
</dbReference>
<dbReference type="GeneID" id="105263180"/>
<evidence type="ECO:0000313" key="7">
    <source>
        <dbReference type="Proteomes" id="UP000694866"/>
    </source>
</evidence>
<dbReference type="GO" id="GO:0032040">
    <property type="term" value="C:small-subunit processome"/>
    <property type="evidence" value="ECO:0007669"/>
    <property type="project" value="TreeGrafter"/>
</dbReference>
<feature type="domain" description="S1 motif" evidence="6">
    <location>
        <begin position="502"/>
        <end position="569"/>
    </location>
</feature>
<dbReference type="SMART" id="SM00316">
    <property type="entry name" value="S1"/>
    <property type="match status" value="8"/>
</dbReference>
<comment type="subcellular location">
    <subcellularLocation>
        <location evidence="1">Nucleus</location>
        <location evidence="1">Nucleolus</location>
    </subcellularLocation>
</comment>
<dbReference type="InterPro" id="IPR011990">
    <property type="entry name" value="TPR-like_helical_dom_sf"/>
</dbReference>
<dbReference type="PANTHER" id="PTHR23270">
    <property type="entry name" value="PROGRAMMED CELL DEATH PROTEIN 11 PRE-RRNA PROCESSING PROTEIN RRP5"/>
    <property type="match status" value="1"/>
</dbReference>
<accession>A0A9R1SUS9</accession>
<dbReference type="PANTHER" id="PTHR23270:SF10">
    <property type="entry name" value="PROTEIN RRP5 HOMOLOG"/>
    <property type="match status" value="1"/>
</dbReference>
<dbReference type="SUPFAM" id="SSF50249">
    <property type="entry name" value="Nucleic acid-binding proteins"/>
    <property type="match status" value="4"/>
</dbReference>
<feature type="domain" description="S1 motif" evidence="6">
    <location>
        <begin position="787"/>
        <end position="848"/>
    </location>
</feature>
<evidence type="ECO:0000256" key="2">
    <source>
        <dbReference type="ARBA" id="ARBA00022552"/>
    </source>
</evidence>
<dbReference type="CTD" id="42899"/>
<dbReference type="GO" id="GO:0003723">
    <property type="term" value="F:RNA binding"/>
    <property type="evidence" value="ECO:0007669"/>
    <property type="project" value="TreeGrafter"/>
</dbReference>
<dbReference type="SMART" id="SM00386">
    <property type="entry name" value="HAT"/>
    <property type="match status" value="5"/>
</dbReference>
<dbReference type="RefSeq" id="XP_011297527.1">
    <property type="nucleotide sequence ID" value="XM_011299225.1"/>
</dbReference>
<dbReference type="Proteomes" id="UP000694866">
    <property type="component" value="Unplaced"/>
</dbReference>
<evidence type="ECO:0000259" key="6">
    <source>
        <dbReference type="PROSITE" id="PS50126"/>
    </source>
</evidence>
<organism evidence="7 8">
    <name type="scientific">Fopius arisanus</name>
    <dbReference type="NCBI Taxonomy" id="64838"/>
    <lineage>
        <taxon>Eukaryota</taxon>
        <taxon>Metazoa</taxon>
        <taxon>Ecdysozoa</taxon>
        <taxon>Arthropoda</taxon>
        <taxon>Hexapoda</taxon>
        <taxon>Insecta</taxon>
        <taxon>Pterygota</taxon>
        <taxon>Neoptera</taxon>
        <taxon>Endopterygota</taxon>
        <taxon>Hymenoptera</taxon>
        <taxon>Apocrita</taxon>
        <taxon>Ichneumonoidea</taxon>
        <taxon>Braconidae</taxon>
        <taxon>Opiinae</taxon>
        <taxon>Fopius</taxon>
    </lineage>
</organism>
<keyword evidence="3" id="KW-0677">Repeat</keyword>
<evidence type="ECO:0000313" key="8">
    <source>
        <dbReference type="RefSeq" id="XP_011297527.1"/>
    </source>
</evidence>
<dbReference type="CDD" id="cd05693">
    <property type="entry name" value="S1_Rrp5_repeat_hs1_sc1"/>
    <property type="match status" value="1"/>
</dbReference>
<reference evidence="8" key="1">
    <citation type="submission" date="2025-08" db="UniProtKB">
        <authorList>
            <consortium name="RefSeq"/>
        </authorList>
    </citation>
    <scope>IDENTIFICATION</scope>
    <source>
        <strain evidence="8">USDA-PBARC FA_bdor</strain>
        <tissue evidence="8">Whole organism</tissue>
    </source>
</reference>
<dbReference type="InterPro" id="IPR003029">
    <property type="entry name" value="S1_domain"/>
</dbReference>
<dbReference type="Gene3D" id="2.40.50.140">
    <property type="entry name" value="Nucleic acid-binding proteins"/>
    <property type="match status" value="4"/>
</dbReference>
<feature type="domain" description="S1 motif" evidence="6">
    <location>
        <begin position="66"/>
        <end position="152"/>
    </location>
</feature>
<dbReference type="InterPro" id="IPR012340">
    <property type="entry name" value="NA-bd_OB-fold"/>
</dbReference>
<dbReference type="InterPro" id="IPR045209">
    <property type="entry name" value="Rrp5"/>
</dbReference>
<feature type="region of interest" description="Disordered" evidence="5">
    <location>
        <begin position="1080"/>
        <end position="1115"/>
    </location>
</feature>
<dbReference type="Gene3D" id="1.25.40.10">
    <property type="entry name" value="Tetratricopeptide repeat domain"/>
    <property type="match status" value="1"/>
</dbReference>
<feature type="compositionally biased region" description="Polar residues" evidence="5">
    <location>
        <begin position="1101"/>
        <end position="1111"/>
    </location>
</feature>
<dbReference type="InterPro" id="IPR003107">
    <property type="entry name" value="HAT"/>
</dbReference>
<dbReference type="GO" id="GO:0006364">
    <property type="term" value="P:rRNA processing"/>
    <property type="evidence" value="ECO:0007669"/>
    <property type="project" value="UniProtKB-KW"/>
</dbReference>
<dbReference type="FunFam" id="1.25.40.10:FF:000065">
    <property type="entry name" value="Programmed cell death 11"/>
    <property type="match status" value="1"/>
</dbReference>
<dbReference type="PROSITE" id="PS50126">
    <property type="entry name" value="S1"/>
    <property type="match status" value="3"/>
</dbReference>
<dbReference type="OrthoDB" id="412781at2759"/>
<dbReference type="InterPro" id="IPR048059">
    <property type="entry name" value="Rrp5_S1_rpt_hs1_sc1"/>
</dbReference>
<feature type="compositionally biased region" description="Basic and acidic residues" evidence="5">
    <location>
        <begin position="1080"/>
        <end position="1092"/>
    </location>
</feature>
<keyword evidence="4" id="KW-0539">Nucleus</keyword>
<dbReference type="Pfam" id="PF23240">
    <property type="entry name" value="HAT_PRP39_N"/>
    <property type="match status" value="1"/>
</dbReference>
<evidence type="ECO:0000256" key="5">
    <source>
        <dbReference type="SAM" id="MobiDB-lite"/>
    </source>
</evidence>
<keyword evidence="7" id="KW-1185">Reference proteome</keyword>
<evidence type="ECO:0000256" key="1">
    <source>
        <dbReference type="ARBA" id="ARBA00004604"/>
    </source>
</evidence>
<sequence length="1411" mass="158707">MVQQNFPRGGKKPLKKNLPNYALLQASKLKSQKSKMKKRKGEDAQLKTGIIARAALNLTYGTLTQGMILLGRVQRSSQYDVTISLPGRLSGLLQITDISEAYTNLLQNLVSSQLPPPDFKPLSDLYKRGNYLVCYVKVIDVQSKHRVILSVQPEMINLNFDSGKLAPGSRIACSISCVEDHGYVVDTGNKNLRGFLSKNDVKVGVKYYVGQQVFCVVRSTTTTEGITTLKLTTDPKFTNSPLSSEDQHLNSLIPGTKLSVVIKKLLPDGLHISFNKDNIGYINRLYLENPLDTYEEGSQLFATFLYTLPTVKFSYFTEIALEPECATLTIGEMEKAKILFHDRKGIALRIKKNFRGYMPLKRTGVEFDQIRDKFPPNSVHKCRILTYDNFDRVYICSALKHELTLEYKIPETVTAGDLMPVQIIRESPNKFLFVKSGRILGDVPPEQIRDIDDAVVPLIGKKVLARVLSRDKNGERFNFTLKRSLVESNRPILSEFTQAQVGSTYLGTVINKSGKGLLIKFYEDLKGVIPSKALRNIPGGIKAFREGQVIEVKVANVIIQERRLILELATADKKRMICPFEIGETVEGKVIDSSVEGVHIRILNPSGNDAITAYLPAGHMSPCEKTGKQMAALSVPGDTMSALVFSTTPEFILTTTLNPQKWYTDIKNLSVSDCIPCSITQINTTGIEVLLPVKDLKCYGIVSLNKIDNIKLLFKHQILFGKITQINKKTQVIHLTTIFHEVWSSAVENDTDLIASVDVLALYLSKLKQLASFSYYSTHKISKMKLGQKVSGVVETITENGTVIKLNDGVPAIARKSHAEKSLKIGDKVNGSILWINYVDELVEITLDPILMNAIKPKQNEIPEDALKKKLKGEIVLINRWFVLVVLKGCGKGNLVALPTKAHVNDLTPDLSSYKIGAKIKCYVIMKDNESEIIPIVYRNAGFVTPKLHKSGMVDCQVKMDDNITPGDEFVVSETIQKKRKRHLENVTEKNRAMKKLKTDPITNSSSHKTKSIKTKREIALIKSKNEEQQEMFTCANESEGLVTFALAEDAEDANKKTENEQQSEAGKLGIPECGFVWDSKPDISPHHNKESSDDEDAQEGQFSQKSNKLSSAERKVLEYRRESEIRKRETQLTNNYVPNSVDEFNRLVLASPDSSFVWLQYIAYFLHTTEIEKARAVVKQALKTINFREENEKLNIWQGWLNLESRFGTAESLNRVFQEAIKTNDSQKIYLHMLKIHGDSRRMDEIERIVNTITKKFKSSQEVWVECGAMLLKMGLKEKSREIMQRAIQSLSAADHVNLMVKFAQLENNFGDSDRAATLFEKILTSYPKRVDVWSIYVDALIKSDNYDSARKVLGRAIIQTLSAKKMKTLFEKYIAFETKYGTPQSIAQARDLAVQYVENHCSGGNFEID</sequence>
<dbReference type="KEGG" id="fas:105263180"/>
<evidence type="ECO:0000256" key="3">
    <source>
        <dbReference type="ARBA" id="ARBA00022737"/>
    </source>
</evidence>
<proteinExistence type="predicted"/>
<protein>
    <submittedName>
        <fullName evidence="8">Protein RRP5 homolog</fullName>
    </submittedName>
</protein>
<evidence type="ECO:0000256" key="4">
    <source>
        <dbReference type="ARBA" id="ARBA00023242"/>
    </source>
</evidence>
<name>A0A9R1SUS9_9HYME</name>
<keyword evidence="2" id="KW-0698">rRNA processing</keyword>
<gene>
    <name evidence="8" type="primary">Rrp5</name>
</gene>